<keyword evidence="1" id="KW-1133">Transmembrane helix</keyword>
<evidence type="ECO:0000256" key="1">
    <source>
        <dbReference type="SAM" id="Phobius"/>
    </source>
</evidence>
<dbReference type="RefSeq" id="WP_230066991.1">
    <property type="nucleotide sequence ID" value="NZ_BAABLL010000008.1"/>
</dbReference>
<organism evidence="2 3">
    <name type="scientific">Arthrobacter cryoconiti</name>
    <dbReference type="NCBI Taxonomy" id="748907"/>
    <lineage>
        <taxon>Bacteria</taxon>
        <taxon>Bacillati</taxon>
        <taxon>Actinomycetota</taxon>
        <taxon>Actinomycetes</taxon>
        <taxon>Micrococcales</taxon>
        <taxon>Micrococcaceae</taxon>
        <taxon>Arthrobacter</taxon>
    </lineage>
</organism>
<keyword evidence="1" id="KW-0472">Membrane</keyword>
<gene>
    <name evidence="2" type="ORF">ACFOW9_11180</name>
</gene>
<reference evidence="3" key="1">
    <citation type="journal article" date="2019" name="Int. J. Syst. Evol. Microbiol.">
        <title>The Global Catalogue of Microorganisms (GCM) 10K type strain sequencing project: providing services to taxonomists for standard genome sequencing and annotation.</title>
        <authorList>
            <consortium name="The Broad Institute Genomics Platform"/>
            <consortium name="The Broad Institute Genome Sequencing Center for Infectious Disease"/>
            <person name="Wu L."/>
            <person name="Ma J."/>
        </authorList>
    </citation>
    <scope>NUCLEOTIDE SEQUENCE [LARGE SCALE GENOMIC DNA]</scope>
    <source>
        <strain evidence="3">CGMCC 1.10698</strain>
    </source>
</reference>
<dbReference type="Pfam" id="PF12587">
    <property type="entry name" value="DUF3761"/>
    <property type="match status" value="1"/>
</dbReference>
<comment type="caution">
    <text evidence="2">The sequence shown here is derived from an EMBL/GenBank/DDBJ whole genome shotgun (WGS) entry which is preliminary data.</text>
</comment>
<name>A0ABV8R204_9MICC</name>
<dbReference type="Proteomes" id="UP001595773">
    <property type="component" value="Unassembled WGS sequence"/>
</dbReference>
<dbReference type="EMBL" id="JBHSCQ010000017">
    <property type="protein sequence ID" value="MFC4266163.1"/>
    <property type="molecule type" value="Genomic_DNA"/>
</dbReference>
<dbReference type="InterPro" id="IPR022236">
    <property type="entry name" value="DUF3761"/>
</dbReference>
<sequence>MSYYNSSAPTKRRWRPTISFWISASISVALMLLFALVGYFGVGLLFFAIWLGLAALYSFVFNRRSWIGLPHRKAAAIAVGGGFALFILSIVILLSMGPVESNTKLADSISKQSAISTASTPVVTSTPPTAKKIVALSSCSTAAISSTDVGTVFVCTLDKGGHLVWMDETTSKKVVAEAKTAADKLISDKAIADQVAAQVAADQVAAQVAADQVAAQVAADQVTADQAAAKKAAAPAPAPGGGATALCNDGTLSFSATHKGSCSKHHGVAVWYK</sequence>
<evidence type="ECO:0000313" key="2">
    <source>
        <dbReference type="EMBL" id="MFC4266163.1"/>
    </source>
</evidence>
<keyword evidence="1" id="KW-0812">Transmembrane</keyword>
<evidence type="ECO:0000313" key="3">
    <source>
        <dbReference type="Proteomes" id="UP001595773"/>
    </source>
</evidence>
<protein>
    <submittedName>
        <fullName evidence="2">DUF3761 domain-containing protein</fullName>
    </submittedName>
</protein>
<proteinExistence type="predicted"/>
<accession>A0ABV8R204</accession>
<feature type="transmembrane region" description="Helical" evidence="1">
    <location>
        <begin position="44"/>
        <end position="62"/>
    </location>
</feature>
<feature type="transmembrane region" description="Helical" evidence="1">
    <location>
        <begin position="74"/>
        <end position="96"/>
    </location>
</feature>
<feature type="transmembrane region" description="Helical" evidence="1">
    <location>
        <begin position="20"/>
        <end position="38"/>
    </location>
</feature>
<keyword evidence="3" id="KW-1185">Reference proteome</keyword>